<dbReference type="Proteomes" id="UP000010388">
    <property type="component" value="Chromosome"/>
</dbReference>
<dbReference type="STRING" id="292564.Cyagr_3058"/>
<evidence type="ECO:0000313" key="1">
    <source>
        <dbReference type="EMBL" id="AFY30140.1"/>
    </source>
</evidence>
<accession>K9PAI4</accession>
<dbReference type="Gene3D" id="1.20.120.330">
    <property type="entry name" value="Nucleotidyltransferases domain 2"/>
    <property type="match status" value="1"/>
</dbReference>
<dbReference type="KEGG" id="cgc:Cyagr_3058"/>
<reference evidence="2" key="1">
    <citation type="journal article" date="2013" name="Proc. Natl. Acad. Sci. U.S.A.">
        <title>Improving the coverage of the cyanobacterial phylum using diversity-driven genome sequencing.</title>
        <authorList>
            <person name="Shih P.M."/>
            <person name="Wu D."/>
            <person name="Latifi A."/>
            <person name="Axen S.D."/>
            <person name="Fewer D.P."/>
            <person name="Talla E."/>
            <person name="Calteau A."/>
            <person name="Cai F."/>
            <person name="Tandeau de Marsac N."/>
            <person name="Rippka R."/>
            <person name="Herdman M."/>
            <person name="Sivonen K."/>
            <person name="Coursin T."/>
            <person name="Laurent T."/>
            <person name="Goodwin L."/>
            <person name="Nolan M."/>
            <person name="Davenport K.W."/>
            <person name="Han C.S."/>
            <person name="Rubin E.M."/>
            <person name="Eisen J.A."/>
            <person name="Woyke T."/>
            <person name="Gugger M."/>
            <person name="Kerfeld C.A."/>
        </authorList>
    </citation>
    <scope>NUCLEOTIDE SEQUENCE [LARGE SCALE GENOMIC DNA]</scope>
    <source>
        <strain evidence="2">ATCC 27147 / PCC 6307</strain>
    </source>
</reference>
<dbReference type="AlphaFoldDB" id="K9PAI4"/>
<evidence type="ECO:0000313" key="2">
    <source>
        <dbReference type="Proteomes" id="UP000010388"/>
    </source>
</evidence>
<gene>
    <name evidence="1" type="ordered locus">Cyagr_3058</name>
</gene>
<evidence type="ECO:0008006" key="3">
    <source>
        <dbReference type="Google" id="ProtNLM"/>
    </source>
</evidence>
<protein>
    <recommendedName>
        <fullName evidence="3">HEPN domain-containing protein</fullName>
    </recommendedName>
</protein>
<proteinExistence type="predicted"/>
<sequence length="166" mass="18121">MSLASDLLDQSSTLATLDPMRPKQASLRRAISAAYYSVFHLLIDEGARRISTNVALQPYIARSFQHTAIKEAANKVMAQSQSSPPWPGPLFTVPVEAELISVCNAFVDLQSLRHKADYNTALSFKRAEVVAAVSRAQAAHQDWAVARASNNASVFLLLSAKLLPDR</sequence>
<name>K9PAI4_CYAGP</name>
<dbReference type="EMBL" id="CP003495">
    <property type="protein sequence ID" value="AFY30140.1"/>
    <property type="molecule type" value="Genomic_DNA"/>
</dbReference>
<dbReference type="HOGENOM" id="CLU_134986_0_0_3"/>
<dbReference type="eggNOG" id="ENOG5033GXQ">
    <property type="taxonomic scope" value="Bacteria"/>
</dbReference>
<organism evidence="1 2">
    <name type="scientific">Cyanobium gracile (strain ATCC 27147 / PCC 6307)</name>
    <dbReference type="NCBI Taxonomy" id="292564"/>
    <lineage>
        <taxon>Bacteria</taxon>
        <taxon>Bacillati</taxon>
        <taxon>Cyanobacteriota</taxon>
        <taxon>Cyanophyceae</taxon>
        <taxon>Synechococcales</taxon>
        <taxon>Prochlorococcaceae</taxon>
        <taxon>Cyanobium</taxon>
    </lineage>
</organism>